<dbReference type="Gramene" id="Pp3c3_8830V3.2">
    <property type="protein sequence ID" value="Pp3c3_8830V3.2"/>
    <property type="gene ID" value="Pp3c3_8830"/>
</dbReference>
<evidence type="ECO:0000256" key="4">
    <source>
        <dbReference type="ARBA" id="ARBA00023163"/>
    </source>
</evidence>
<reference evidence="9" key="3">
    <citation type="submission" date="2020-12" db="UniProtKB">
        <authorList>
            <consortium name="EnsemblPlants"/>
        </authorList>
    </citation>
    <scope>IDENTIFICATION</scope>
</reference>
<evidence type="ECO:0000256" key="2">
    <source>
        <dbReference type="ARBA" id="ARBA00023015"/>
    </source>
</evidence>
<dbReference type="OrthoDB" id="693960at2759"/>
<name>A0A2K1KTQ7_PHYPA</name>
<feature type="compositionally biased region" description="Polar residues" evidence="6">
    <location>
        <begin position="497"/>
        <end position="509"/>
    </location>
</feature>
<feature type="domain" description="WRKY" evidence="7">
    <location>
        <begin position="347"/>
        <end position="412"/>
    </location>
</feature>
<dbReference type="PANTHER" id="PTHR31221:SF334">
    <property type="entry name" value="WRKY TRANSCRIPTION FACTOR 57-RELATED"/>
    <property type="match status" value="1"/>
</dbReference>
<keyword evidence="2" id="KW-0805">Transcription regulation</keyword>
<feature type="compositionally biased region" description="Polar residues" evidence="6">
    <location>
        <begin position="217"/>
        <end position="227"/>
    </location>
</feature>
<dbReference type="PANTHER" id="PTHR31221">
    <property type="entry name" value="WRKY TRANSCRIPTION FACTOR PROTEIN 1-RELATED"/>
    <property type="match status" value="1"/>
</dbReference>
<dbReference type="GO" id="GO:0003700">
    <property type="term" value="F:DNA-binding transcription factor activity"/>
    <property type="evidence" value="ECO:0000318"/>
    <property type="project" value="GO_Central"/>
</dbReference>
<evidence type="ECO:0000256" key="5">
    <source>
        <dbReference type="ARBA" id="ARBA00023242"/>
    </source>
</evidence>
<keyword evidence="3" id="KW-0238">DNA-binding</keyword>
<comment type="subcellular location">
    <subcellularLocation>
        <location evidence="1">Nucleus</location>
    </subcellularLocation>
</comment>
<dbReference type="EnsemblPlants" id="Pp3c3_8830V3.2">
    <property type="protein sequence ID" value="Pp3c3_8830V3.2"/>
    <property type="gene ID" value="Pp3c3_8830"/>
</dbReference>
<keyword evidence="10" id="KW-1185">Reference proteome</keyword>
<dbReference type="RefSeq" id="XP_024371070.1">
    <property type="nucleotide sequence ID" value="XM_024515302.2"/>
</dbReference>
<dbReference type="EMBL" id="ABEU02000003">
    <property type="protein sequence ID" value="PNR57161.1"/>
    <property type="molecule type" value="Genomic_DNA"/>
</dbReference>
<evidence type="ECO:0000256" key="6">
    <source>
        <dbReference type="SAM" id="MobiDB-lite"/>
    </source>
</evidence>
<dbReference type="STRING" id="3218.A0A2K1KTQ7"/>
<dbReference type="PaxDb" id="3218-PP1S140_87V6.1"/>
<feature type="region of interest" description="Disordered" evidence="6">
    <location>
        <begin position="480"/>
        <end position="509"/>
    </location>
</feature>
<dbReference type="FunFam" id="2.20.25.80:FF:000003">
    <property type="entry name" value="WRKY transcription factor 57"/>
    <property type="match status" value="1"/>
</dbReference>
<dbReference type="SMART" id="SM00774">
    <property type="entry name" value="WRKY"/>
    <property type="match status" value="1"/>
</dbReference>
<dbReference type="RefSeq" id="XP_024371065.1">
    <property type="nucleotide sequence ID" value="XM_024515297.2"/>
</dbReference>
<dbReference type="RefSeq" id="XP_024371073.1">
    <property type="nucleotide sequence ID" value="XM_024515305.2"/>
</dbReference>
<keyword evidence="4" id="KW-0804">Transcription</keyword>
<dbReference type="PROSITE" id="PS50811">
    <property type="entry name" value="WRKY"/>
    <property type="match status" value="1"/>
</dbReference>
<evidence type="ECO:0000259" key="7">
    <source>
        <dbReference type="PROSITE" id="PS50811"/>
    </source>
</evidence>
<dbReference type="Proteomes" id="UP000006727">
    <property type="component" value="Chromosome 3"/>
</dbReference>
<evidence type="ECO:0000256" key="3">
    <source>
        <dbReference type="ARBA" id="ARBA00023125"/>
    </source>
</evidence>
<proteinExistence type="predicted"/>
<dbReference type="GeneID" id="112280161"/>
<reference evidence="8 10" key="1">
    <citation type="journal article" date="2008" name="Science">
        <title>The Physcomitrella genome reveals evolutionary insights into the conquest of land by plants.</title>
        <authorList>
            <person name="Rensing S."/>
            <person name="Lang D."/>
            <person name="Zimmer A."/>
            <person name="Terry A."/>
            <person name="Salamov A."/>
            <person name="Shapiro H."/>
            <person name="Nishiyama T."/>
            <person name="Perroud P.-F."/>
            <person name="Lindquist E."/>
            <person name="Kamisugi Y."/>
            <person name="Tanahashi T."/>
            <person name="Sakakibara K."/>
            <person name="Fujita T."/>
            <person name="Oishi K."/>
            <person name="Shin-I T."/>
            <person name="Kuroki Y."/>
            <person name="Toyoda A."/>
            <person name="Suzuki Y."/>
            <person name="Hashimoto A."/>
            <person name="Yamaguchi K."/>
            <person name="Sugano A."/>
            <person name="Kohara Y."/>
            <person name="Fujiyama A."/>
            <person name="Anterola A."/>
            <person name="Aoki S."/>
            <person name="Ashton N."/>
            <person name="Barbazuk W.B."/>
            <person name="Barker E."/>
            <person name="Bennetzen J."/>
            <person name="Bezanilla M."/>
            <person name="Blankenship R."/>
            <person name="Cho S.H."/>
            <person name="Dutcher S."/>
            <person name="Estelle M."/>
            <person name="Fawcett J.A."/>
            <person name="Gundlach H."/>
            <person name="Hanada K."/>
            <person name="Heyl A."/>
            <person name="Hicks K.A."/>
            <person name="Hugh J."/>
            <person name="Lohr M."/>
            <person name="Mayer K."/>
            <person name="Melkozernov A."/>
            <person name="Murata T."/>
            <person name="Nelson D."/>
            <person name="Pils B."/>
            <person name="Prigge M."/>
            <person name="Reiss B."/>
            <person name="Renner T."/>
            <person name="Rombauts S."/>
            <person name="Rushton P."/>
            <person name="Sanderfoot A."/>
            <person name="Schween G."/>
            <person name="Shiu S.-H."/>
            <person name="Stueber K."/>
            <person name="Theodoulou F.L."/>
            <person name="Tu H."/>
            <person name="Van de Peer Y."/>
            <person name="Verrier P.J."/>
            <person name="Waters E."/>
            <person name="Wood A."/>
            <person name="Yang L."/>
            <person name="Cove D."/>
            <person name="Cuming A."/>
            <person name="Hasebe M."/>
            <person name="Lucas S."/>
            <person name="Mishler D.B."/>
            <person name="Reski R."/>
            <person name="Grigoriev I."/>
            <person name="Quatrano R.S."/>
            <person name="Boore J.L."/>
        </authorList>
    </citation>
    <scope>NUCLEOTIDE SEQUENCE [LARGE SCALE GENOMIC DNA]</scope>
    <source>
        <strain evidence="9 10">cv. Gransden 2004</strain>
    </source>
</reference>
<dbReference type="InterPro" id="IPR003657">
    <property type="entry name" value="WRKY_dom"/>
</dbReference>
<keyword evidence="5" id="KW-0539">Nucleus</keyword>
<dbReference type="GO" id="GO:0006355">
    <property type="term" value="P:regulation of DNA-templated transcription"/>
    <property type="evidence" value="ECO:0000318"/>
    <property type="project" value="GO_Central"/>
</dbReference>
<dbReference type="SUPFAM" id="SSF118290">
    <property type="entry name" value="WRKY DNA-binding domain"/>
    <property type="match status" value="1"/>
</dbReference>
<dbReference type="GO" id="GO:0000976">
    <property type="term" value="F:transcription cis-regulatory region binding"/>
    <property type="evidence" value="ECO:0000318"/>
    <property type="project" value="GO_Central"/>
</dbReference>
<feature type="compositionally biased region" description="Low complexity" evidence="6">
    <location>
        <begin position="257"/>
        <end position="267"/>
    </location>
</feature>
<feature type="compositionally biased region" description="Basic and acidic residues" evidence="6">
    <location>
        <begin position="1"/>
        <end position="14"/>
    </location>
</feature>
<feature type="region of interest" description="Disordered" evidence="6">
    <location>
        <begin position="1"/>
        <end position="92"/>
    </location>
</feature>
<organism evidence="8">
    <name type="scientific">Physcomitrium patens</name>
    <name type="common">Spreading-leaved earth moss</name>
    <name type="synonym">Physcomitrella patens</name>
    <dbReference type="NCBI Taxonomy" id="3218"/>
    <lineage>
        <taxon>Eukaryota</taxon>
        <taxon>Viridiplantae</taxon>
        <taxon>Streptophyta</taxon>
        <taxon>Embryophyta</taxon>
        <taxon>Bryophyta</taxon>
        <taxon>Bryophytina</taxon>
        <taxon>Bryopsida</taxon>
        <taxon>Funariidae</taxon>
        <taxon>Funariales</taxon>
        <taxon>Funariaceae</taxon>
        <taxon>Physcomitrium</taxon>
    </lineage>
</organism>
<feature type="compositionally biased region" description="Low complexity" evidence="6">
    <location>
        <begin position="73"/>
        <end position="82"/>
    </location>
</feature>
<feature type="compositionally biased region" description="Polar residues" evidence="6">
    <location>
        <begin position="246"/>
        <end position="256"/>
    </location>
</feature>
<evidence type="ECO:0000256" key="1">
    <source>
        <dbReference type="ARBA" id="ARBA00004123"/>
    </source>
</evidence>
<evidence type="ECO:0000313" key="9">
    <source>
        <dbReference type="EnsemblPlants" id="Pp3c3_8830V3.1"/>
    </source>
</evidence>
<dbReference type="RefSeq" id="XP_024371072.1">
    <property type="nucleotide sequence ID" value="XM_024515304.2"/>
</dbReference>
<dbReference type="Gene3D" id="2.20.25.80">
    <property type="entry name" value="WRKY domain"/>
    <property type="match status" value="1"/>
</dbReference>
<reference evidence="8 10" key="2">
    <citation type="journal article" date="2018" name="Plant J.">
        <title>The Physcomitrella patens chromosome-scale assembly reveals moss genome structure and evolution.</title>
        <authorList>
            <person name="Lang D."/>
            <person name="Ullrich K.K."/>
            <person name="Murat F."/>
            <person name="Fuchs J."/>
            <person name="Jenkins J."/>
            <person name="Haas F.B."/>
            <person name="Piednoel M."/>
            <person name="Gundlach H."/>
            <person name="Van Bel M."/>
            <person name="Meyberg R."/>
            <person name="Vives C."/>
            <person name="Morata J."/>
            <person name="Symeonidi A."/>
            <person name="Hiss M."/>
            <person name="Muchero W."/>
            <person name="Kamisugi Y."/>
            <person name="Saleh O."/>
            <person name="Blanc G."/>
            <person name="Decker E.L."/>
            <person name="van Gessel N."/>
            <person name="Grimwood J."/>
            <person name="Hayes R.D."/>
            <person name="Graham S.W."/>
            <person name="Gunter L.E."/>
            <person name="McDaniel S.F."/>
            <person name="Hoernstein S.N.W."/>
            <person name="Larsson A."/>
            <person name="Li F.W."/>
            <person name="Perroud P.F."/>
            <person name="Phillips J."/>
            <person name="Ranjan P."/>
            <person name="Rokshar D.S."/>
            <person name="Rothfels C.J."/>
            <person name="Schneider L."/>
            <person name="Shu S."/>
            <person name="Stevenson D.W."/>
            <person name="Thummler F."/>
            <person name="Tillich M."/>
            <person name="Villarreal Aguilar J.C."/>
            <person name="Widiez T."/>
            <person name="Wong G.K."/>
            <person name="Wymore A."/>
            <person name="Zhang Y."/>
            <person name="Zimmer A.D."/>
            <person name="Quatrano R.S."/>
            <person name="Mayer K.F.X."/>
            <person name="Goodstein D."/>
            <person name="Casacuberta J.M."/>
            <person name="Vandepoele K."/>
            <person name="Reski R."/>
            <person name="Cuming A.C."/>
            <person name="Tuskan G.A."/>
            <person name="Maumus F."/>
            <person name="Salse J."/>
            <person name="Schmutz J."/>
            <person name="Rensing S.A."/>
        </authorList>
    </citation>
    <scope>NUCLEOTIDE SEQUENCE [LARGE SCALE GENOMIC DNA]</scope>
    <source>
        <strain evidence="9 10">cv. Gransden 2004</strain>
    </source>
</reference>
<accession>A0A2K1KTQ7</accession>
<feature type="compositionally biased region" description="Acidic residues" evidence="6">
    <location>
        <begin position="305"/>
        <end position="314"/>
    </location>
</feature>
<dbReference type="Pfam" id="PF03106">
    <property type="entry name" value="WRKY"/>
    <property type="match status" value="1"/>
</dbReference>
<feature type="region of interest" description="Disordered" evidence="6">
    <location>
        <begin position="217"/>
        <end position="270"/>
    </location>
</feature>
<dbReference type="InterPro" id="IPR044810">
    <property type="entry name" value="WRKY_plant"/>
</dbReference>
<feature type="region of interest" description="Disordered" evidence="6">
    <location>
        <begin position="291"/>
        <end position="331"/>
    </location>
</feature>
<dbReference type="EnsemblPlants" id="Pp3c3_8830V3.1">
    <property type="protein sequence ID" value="Pp3c3_8830V3.1"/>
    <property type="gene ID" value="Pp3c3_8830"/>
</dbReference>
<evidence type="ECO:0000313" key="10">
    <source>
        <dbReference type="Proteomes" id="UP000006727"/>
    </source>
</evidence>
<dbReference type="AlphaFoldDB" id="A0A2K1KTQ7"/>
<dbReference type="Gramene" id="Pp3c3_8830V3.1">
    <property type="protein sequence ID" value="Pp3c3_8830V3.1"/>
    <property type="gene ID" value="Pp3c3_8830"/>
</dbReference>
<dbReference type="GO" id="GO:0005634">
    <property type="term" value="C:nucleus"/>
    <property type="evidence" value="ECO:0000318"/>
    <property type="project" value="GO_Central"/>
</dbReference>
<dbReference type="InterPro" id="IPR036576">
    <property type="entry name" value="WRKY_dom_sf"/>
</dbReference>
<evidence type="ECO:0000313" key="8">
    <source>
        <dbReference type="EMBL" id="PNR57161.1"/>
    </source>
</evidence>
<sequence length="579" mass="62980">MSEMTREDDGEQPHVETNSSPEIDYLMRSLGEDVKLSNSPRRPGLKKRAAKPAKSPSSLTVSPPPRDNSTFFQPQQQQQQSHPSPPPQFDVAIFMPSPTAPWIKFPPLLLSPQPVDTHGLNLPNTTIGNPTPHQSVQLTASPFDHLSTSNSDLLEPSPEYPWFPASQDAQPATPNFTPLVQLLNLSPVATKVGERTLPTLSTYSDGMVSMPASSRISSEAVGNQDGFTGQGRLPSPTPSLVGDVSPLNSPLTSTPNSPFDSPFDSPFGSEGGYFSDGGTLIDIVGVLESNTSSAKRKTPDRALDESEDIQPLDEPDPKKQTTKKEKKGAVKLNKRVRVPRYAIHTRSEIDVMEDGYKWRKYGQKAVKDSPFPRSYYRCTNQTCPVRKRVERKAGDAGLVVTTYEGTHSHLSPVTEAATVAAASAKGSDGFNATLSEDSRPAAATCFPFQPVQERNMFDLTMQIQAGEIDLEAANRDLASVAKTSNEESQPPPVGLHTHNSLYSDSHLPNDSHILNQAQLDPDRLLELQGEIPASVVIPDPQLGRSQLEMFDLSGQLSNTESYVSLLGDILQNSGPLHHL</sequence>
<protein>
    <recommendedName>
        <fullName evidence="7">WRKY domain-containing protein</fullName>
    </recommendedName>
</protein>
<gene>
    <name evidence="9" type="primary">LOC112280161</name>
    <name evidence="8" type="ORF">PHYPA_004154</name>
</gene>